<organism evidence="1 2">
    <name type="scientific">Nostoc punctiforme NIES-2108</name>
    <dbReference type="NCBI Taxonomy" id="1356359"/>
    <lineage>
        <taxon>Bacteria</taxon>
        <taxon>Bacillati</taxon>
        <taxon>Cyanobacteriota</taxon>
        <taxon>Cyanophyceae</taxon>
        <taxon>Nostocales</taxon>
        <taxon>Nostocaceae</taxon>
        <taxon>Nostoc</taxon>
    </lineage>
</organism>
<reference evidence="1 2" key="1">
    <citation type="submission" date="2016-04" db="EMBL/GenBank/DDBJ databases">
        <authorList>
            <person name="Evans L.H."/>
            <person name="Alamgir A."/>
            <person name="Owens N."/>
            <person name="Weber N.D."/>
            <person name="Virtaneva K."/>
            <person name="Barbian K."/>
            <person name="Babar A."/>
            <person name="Rosenke K."/>
        </authorList>
    </citation>
    <scope>NUCLEOTIDE SEQUENCE [LARGE SCALE GENOMIC DNA]</scope>
    <source>
        <strain evidence="1">NIES-2108</strain>
    </source>
</reference>
<proteinExistence type="predicted"/>
<accession>A0A367R2F4</accession>
<dbReference type="AlphaFoldDB" id="A0A367R2F4"/>
<protein>
    <submittedName>
        <fullName evidence="1">Uncharacterized protein</fullName>
    </submittedName>
</protein>
<sequence>MELKLALTALSIATTGLAGGLTNPASATVNQNFATPVVFISQPTESLVQAEKLEKWEKQLHQRLGLNTEFFAQASCSSTVSHSPDADDSDID</sequence>
<gene>
    <name evidence="1" type="ORF">A6769_34300</name>
</gene>
<evidence type="ECO:0000313" key="1">
    <source>
        <dbReference type="EMBL" id="RCJ30101.1"/>
    </source>
</evidence>
<dbReference type="EMBL" id="LXQE01000192">
    <property type="protein sequence ID" value="RCJ30101.1"/>
    <property type="molecule type" value="Genomic_DNA"/>
</dbReference>
<dbReference type="Proteomes" id="UP000252085">
    <property type="component" value="Unassembled WGS sequence"/>
</dbReference>
<evidence type="ECO:0000313" key="2">
    <source>
        <dbReference type="Proteomes" id="UP000252085"/>
    </source>
</evidence>
<name>A0A367R2F4_NOSPU</name>
<comment type="caution">
    <text evidence="1">The sequence shown here is derived from an EMBL/GenBank/DDBJ whole genome shotgun (WGS) entry which is preliminary data.</text>
</comment>